<keyword evidence="5" id="KW-0482">Metalloprotease</keyword>
<dbReference type="GO" id="GO:0008237">
    <property type="term" value="F:metallopeptidase activity"/>
    <property type="evidence" value="ECO:0007669"/>
    <property type="project" value="UniProtKB-KW"/>
</dbReference>
<evidence type="ECO:0000259" key="7">
    <source>
        <dbReference type="Pfam" id="PF00675"/>
    </source>
</evidence>
<dbReference type="Pfam" id="PF00675">
    <property type="entry name" value="Peptidase_M16"/>
    <property type="match status" value="1"/>
</dbReference>
<dbReference type="InterPro" id="IPR007863">
    <property type="entry name" value="Peptidase_M16_C"/>
</dbReference>
<evidence type="ECO:0000256" key="6">
    <source>
        <dbReference type="SAM" id="MobiDB-lite"/>
    </source>
</evidence>
<dbReference type="EMBL" id="CP031264">
    <property type="protein sequence ID" value="AXI76536.1"/>
    <property type="molecule type" value="Genomic_DNA"/>
</dbReference>
<dbReference type="Pfam" id="PF05193">
    <property type="entry name" value="Peptidase_M16_C"/>
    <property type="match status" value="1"/>
</dbReference>
<reference evidence="10" key="1">
    <citation type="submission" date="2018-07" db="EMBL/GenBank/DDBJ databases">
        <title>Streptacidiphilus bronchialis DSM 106435 chromosome.</title>
        <authorList>
            <person name="Batra D."/>
            <person name="Gulvik C.A."/>
        </authorList>
    </citation>
    <scope>NUCLEOTIDE SEQUENCE [LARGE SCALE GENOMIC DNA]</scope>
    <source>
        <strain evidence="10">DSM 106435</strain>
    </source>
</reference>
<dbReference type="OrthoDB" id="9811314at2"/>
<accession>A0A345SS31</accession>
<dbReference type="KEGG" id="stri:C7M71_002660"/>
<dbReference type="PANTHER" id="PTHR43690:SF17">
    <property type="entry name" value="PROTEIN YHJJ"/>
    <property type="match status" value="1"/>
</dbReference>
<evidence type="ECO:0000259" key="8">
    <source>
        <dbReference type="Pfam" id="PF05193"/>
    </source>
</evidence>
<evidence type="ECO:0000256" key="4">
    <source>
        <dbReference type="ARBA" id="ARBA00022833"/>
    </source>
</evidence>
<keyword evidence="10" id="KW-1185">Reference proteome</keyword>
<dbReference type="InterPro" id="IPR011765">
    <property type="entry name" value="Pept_M16_N"/>
</dbReference>
<dbReference type="Proteomes" id="UP000249340">
    <property type="component" value="Chromosome"/>
</dbReference>
<sequence length="437" mass="46802">MTVSTAEVRTRHRLERHRLGNGLTVLLLPDPEVSAVGVTVSYDVGYRTEARSGFAHLFEHLMFQGSASLPKLAHAQHIQAAGGAFNGATHRDHTAYYQVVPAEALELVLFLEADRMRSPRITQENIDNQVAVVAEEIRRNILGRPYGGFPAFQLPELLFTRHANTHNGYGDFASLADVEVAECEEFFDRHYAPGSAVLAISGNFDPARALDLVDRYFGPLPGRPAADRPPTAEPPPAEPVAVTRRDPLAPVPALAVAWRCPPPGSPEYRAALLAASVLGDPESGRLRRVLVRERALATQAAVLPSLTGQAYDARDPEAIVATAVCGTGASPDTVAAAVQEELSRMARAAEQDGGLTRQEVESAARRLRTAWYVELDTVAARARRLAAFEVLYADAEQALEAPALPTGDGLDQVRAAAAALADCPPAVLSLEPDQGAA</sequence>
<evidence type="ECO:0000313" key="9">
    <source>
        <dbReference type="EMBL" id="AXI76536.1"/>
    </source>
</evidence>
<feature type="region of interest" description="Disordered" evidence="6">
    <location>
        <begin position="221"/>
        <end position="245"/>
    </location>
</feature>
<keyword evidence="4" id="KW-0862">Zinc</keyword>
<comment type="similarity">
    <text evidence="1">Belongs to the peptidase M16 family.</text>
</comment>
<evidence type="ECO:0000313" key="10">
    <source>
        <dbReference type="Proteomes" id="UP000249340"/>
    </source>
</evidence>
<dbReference type="InterPro" id="IPR011249">
    <property type="entry name" value="Metalloenz_LuxS/M16"/>
</dbReference>
<evidence type="ECO:0000256" key="3">
    <source>
        <dbReference type="ARBA" id="ARBA00022801"/>
    </source>
</evidence>
<keyword evidence="3" id="KW-0378">Hydrolase</keyword>
<organism evidence="9 10">
    <name type="scientific">Peterkaempfera bronchialis</name>
    <dbReference type="NCBI Taxonomy" id="2126346"/>
    <lineage>
        <taxon>Bacteria</taxon>
        <taxon>Bacillati</taxon>
        <taxon>Actinomycetota</taxon>
        <taxon>Actinomycetes</taxon>
        <taxon>Kitasatosporales</taxon>
        <taxon>Streptomycetaceae</taxon>
        <taxon>Peterkaempfera</taxon>
    </lineage>
</organism>
<keyword evidence="2" id="KW-0645">Protease</keyword>
<evidence type="ECO:0000256" key="5">
    <source>
        <dbReference type="ARBA" id="ARBA00023049"/>
    </source>
</evidence>
<gene>
    <name evidence="9" type="ORF">C7M71_002660</name>
</gene>
<protein>
    <submittedName>
        <fullName evidence="9">Insulinase family protein</fullName>
    </submittedName>
</protein>
<evidence type="ECO:0000256" key="2">
    <source>
        <dbReference type="ARBA" id="ARBA00022670"/>
    </source>
</evidence>
<feature type="domain" description="Peptidase M16 N-terminal" evidence="7">
    <location>
        <begin position="29"/>
        <end position="138"/>
    </location>
</feature>
<dbReference type="Gene3D" id="3.30.830.10">
    <property type="entry name" value="Metalloenzyme, LuxS/M16 peptidase-like"/>
    <property type="match status" value="2"/>
</dbReference>
<dbReference type="AlphaFoldDB" id="A0A345SS31"/>
<dbReference type="GO" id="GO:0046872">
    <property type="term" value="F:metal ion binding"/>
    <property type="evidence" value="ECO:0007669"/>
    <property type="project" value="InterPro"/>
</dbReference>
<dbReference type="InterPro" id="IPR050626">
    <property type="entry name" value="Peptidase_M16"/>
</dbReference>
<dbReference type="PANTHER" id="PTHR43690">
    <property type="entry name" value="NARDILYSIN"/>
    <property type="match status" value="1"/>
</dbReference>
<feature type="domain" description="Peptidase M16 C-terminal" evidence="8">
    <location>
        <begin position="181"/>
        <end position="366"/>
    </location>
</feature>
<dbReference type="GO" id="GO:0006508">
    <property type="term" value="P:proteolysis"/>
    <property type="evidence" value="ECO:0007669"/>
    <property type="project" value="UniProtKB-KW"/>
</dbReference>
<dbReference type="RefSeq" id="WP_114914139.1">
    <property type="nucleotide sequence ID" value="NZ_CP031264.1"/>
</dbReference>
<evidence type="ECO:0000256" key="1">
    <source>
        <dbReference type="ARBA" id="ARBA00007261"/>
    </source>
</evidence>
<proteinExistence type="inferred from homology"/>
<dbReference type="SUPFAM" id="SSF63411">
    <property type="entry name" value="LuxS/MPP-like metallohydrolase"/>
    <property type="match status" value="2"/>
</dbReference>
<name>A0A345SS31_9ACTN</name>